<dbReference type="Proteomes" id="UP000294832">
    <property type="component" value="Unassembled WGS sequence"/>
</dbReference>
<dbReference type="InterPro" id="IPR006143">
    <property type="entry name" value="RND_pump_MFP"/>
</dbReference>
<evidence type="ECO:0000259" key="5">
    <source>
        <dbReference type="Pfam" id="PF25917"/>
    </source>
</evidence>
<dbReference type="InterPro" id="IPR058626">
    <property type="entry name" value="MdtA-like_b-barrel"/>
</dbReference>
<dbReference type="RefSeq" id="WP_207904229.1">
    <property type="nucleotide sequence ID" value="NZ_SLWF01000001.1"/>
</dbReference>
<evidence type="ECO:0000313" key="8">
    <source>
        <dbReference type="EMBL" id="TCN90627.1"/>
    </source>
</evidence>
<dbReference type="SUPFAM" id="SSF111369">
    <property type="entry name" value="HlyD-like secretion proteins"/>
    <property type="match status" value="1"/>
</dbReference>
<comment type="subcellular location">
    <subcellularLocation>
        <location evidence="1">Cell inner membrane</location>
        <topology evidence="1">Lipid-anchor</topology>
    </subcellularLocation>
</comment>
<evidence type="ECO:0000256" key="2">
    <source>
        <dbReference type="ARBA" id="ARBA00009477"/>
    </source>
</evidence>
<dbReference type="Pfam" id="PF25917">
    <property type="entry name" value="BSH_RND"/>
    <property type="match status" value="1"/>
</dbReference>
<feature type="signal peptide" evidence="3">
    <location>
        <begin position="1"/>
        <end position="20"/>
    </location>
</feature>
<dbReference type="AlphaFoldDB" id="A0A4R2FHK3"/>
<comment type="similarity">
    <text evidence="2">Belongs to the membrane fusion protein (MFP) (TC 8.A.1) family.</text>
</comment>
<dbReference type="GO" id="GO:0046677">
    <property type="term" value="P:response to antibiotic"/>
    <property type="evidence" value="ECO:0007669"/>
    <property type="project" value="TreeGrafter"/>
</dbReference>
<dbReference type="InterPro" id="IPR058627">
    <property type="entry name" value="MdtA-like_C"/>
</dbReference>
<comment type="caution">
    <text evidence="8">The sequence shown here is derived from an EMBL/GenBank/DDBJ whole genome shotgun (WGS) entry which is preliminary data.</text>
</comment>
<dbReference type="Gene3D" id="2.40.420.20">
    <property type="match status" value="1"/>
</dbReference>
<dbReference type="PANTHER" id="PTHR30158">
    <property type="entry name" value="ACRA/E-RELATED COMPONENT OF DRUG EFFLUX TRANSPORTER"/>
    <property type="match status" value="1"/>
</dbReference>
<evidence type="ECO:0000256" key="3">
    <source>
        <dbReference type="SAM" id="SignalP"/>
    </source>
</evidence>
<dbReference type="GO" id="GO:0005886">
    <property type="term" value="C:plasma membrane"/>
    <property type="evidence" value="ECO:0007669"/>
    <property type="project" value="UniProtKB-SubCell"/>
</dbReference>
<keyword evidence="3" id="KW-0732">Signal</keyword>
<dbReference type="Pfam" id="PF25944">
    <property type="entry name" value="Beta-barrel_RND"/>
    <property type="match status" value="1"/>
</dbReference>
<keyword evidence="9" id="KW-1185">Reference proteome</keyword>
<sequence length="380" mass="40562">MIKTITLLSAALLLTGTLTACQEQHKPEQIETTVGVVKVTQQVLPLTIMLQGRTVASMSAEVRPQVNGIIQQRLFSEGAKVKAGDVLYQIDAASYEATYAKADADLHTAQATLEAARLKDQRYQALLQDKSISHQDAEDAHAAFMEADARVAGYQAALKSARIDLQRTQITAPISGYVGISNVTPGALVSAAQSSALTTINTLDPMNVDLNESSKDLLELRKMLSRAGVVKGSADVSLILEDGSTYPHKGQLKVREVSVDRSTGSVVLRAQFANPDDVLLPGMFVRAKLEVAIDQHGIKVPQQGISRDNQGHAYALVVAKDGKIAKKMVTTEQAIGDQWVISSGLAAGDMLVVEGANKVRIGQTVKSEVVALAQTGKEGR</sequence>
<dbReference type="InterPro" id="IPR058624">
    <property type="entry name" value="MdtA-like_HH"/>
</dbReference>
<accession>A0A4R2FHK3</accession>
<dbReference type="Pfam" id="PF25967">
    <property type="entry name" value="RND-MFP_C"/>
    <property type="match status" value="1"/>
</dbReference>
<reference evidence="8 9" key="1">
    <citation type="submission" date="2019-03" db="EMBL/GenBank/DDBJ databases">
        <title>Freshwater and sediment microbial communities from various areas in North America, analyzing microbe dynamics in response to fracking.</title>
        <authorList>
            <person name="Lamendella R."/>
        </authorList>
    </citation>
    <scope>NUCLEOTIDE SEQUENCE [LARGE SCALE GENOMIC DNA]</scope>
    <source>
        <strain evidence="8 9">74A</strain>
    </source>
</reference>
<protein>
    <submittedName>
        <fullName evidence="8">Membrane fusion protein (Multidrug efflux system)</fullName>
    </submittedName>
</protein>
<evidence type="ECO:0000259" key="6">
    <source>
        <dbReference type="Pfam" id="PF25944"/>
    </source>
</evidence>
<dbReference type="Pfam" id="PF25876">
    <property type="entry name" value="HH_MFP_RND"/>
    <property type="match status" value="1"/>
</dbReference>
<proteinExistence type="inferred from homology"/>
<feature type="domain" description="Multidrug resistance protein MdtA-like C-terminal permuted SH3" evidence="7">
    <location>
        <begin position="299"/>
        <end position="357"/>
    </location>
</feature>
<dbReference type="Gene3D" id="1.10.287.470">
    <property type="entry name" value="Helix hairpin bin"/>
    <property type="match status" value="1"/>
</dbReference>
<evidence type="ECO:0000313" key="9">
    <source>
        <dbReference type="Proteomes" id="UP000294832"/>
    </source>
</evidence>
<feature type="domain" description="Multidrug resistance protein MdtA-like barrel-sandwich hybrid" evidence="5">
    <location>
        <begin position="60"/>
        <end position="200"/>
    </location>
</feature>
<feature type="domain" description="Multidrug resistance protein MdtA-like beta-barrel" evidence="6">
    <location>
        <begin position="205"/>
        <end position="292"/>
    </location>
</feature>
<evidence type="ECO:0000259" key="7">
    <source>
        <dbReference type="Pfam" id="PF25967"/>
    </source>
</evidence>
<dbReference type="EMBL" id="SLWF01000001">
    <property type="protein sequence ID" value="TCN90627.1"/>
    <property type="molecule type" value="Genomic_DNA"/>
</dbReference>
<evidence type="ECO:0000259" key="4">
    <source>
        <dbReference type="Pfam" id="PF25876"/>
    </source>
</evidence>
<organism evidence="8 9">
    <name type="scientific">Shewanella fodinae</name>
    <dbReference type="NCBI Taxonomy" id="552357"/>
    <lineage>
        <taxon>Bacteria</taxon>
        <taxon>Pseudomonadati</taxon>
        <taxon>Pseudomonadota</taxon>
        <taxon>Gammaproteobacteria</taxon>
        <taxon>Alteromonadales</taxon>
        <taxon>Shewanellaceae</taxon>
        <taxon>Shewanella</taxon>
    </lineage>
</organism>
<evidence type="ECO:0000256" key="1">
    <source>
        <dbReference type="ARBA" id="ARBA00004519"/>
    </source>
</evidence>
<dbReference type="InterPro" id="IPR058625">
    <property type="entry name" value="MdtA-like_BSH"/>
</dbReference>
<dbReference type="PROSITE" id="PS51257">
    <property type="entry name" value="PROKAR_LIPOPROTEIN"/>
    <property type="match status" value="1"/>
</dbReference>
<name>A0A4R2FHK3_9GAMM</name>
<dbReference type="PANTHER" id="PTHR30158:SF3">
    <property type="entry name" value="MULTIDRUG EFFLUX PUMP SUBUNIT ACRA-RELATED"/>
    <property type="match status" value="1"/>
</dbReference>
<dbReference type="GO" id="GO:0022857">
    <property type="term" value="F:transmembrane transporter activity"/>
    <property type="evidence" value="ECO:0007669"/>
    <property type="project" value="InterPro"/>
</dbReference>
<dbReference type="Gene3D" id="2.40.30.170">
    <property type="match status" value="1"/>
</dbReference>
<dbReference type="NCBIfam" id="TIGR01730">
    <property type="entry name" value="RND_mfp"/>
    <property type="match status" value="1"/>
</dbReference>
<feature type="domain" description="Multidrug resistance protein MdtA-like alpha-helical hairpin" evidence="4">
    <location>
        <begin position="98"/>
        <end position="167"/>
    </location>
</feature>
<dbReference type="Gene3D" id="2.40.50.100">
    <property type="match status" value="1"/>
</dbReference>
<feature type="chain" id="PRO_5020461635" evidence="3">
    <location>
        <begin position="21"/>
        <end position="380"/>
    </location>
</feature>
<gene>
    <name evidence="8" type="ORF">EDC91_10197</name>
</gene>
<dbReference type="FunFam" id="2.40.420.20:FF:000001">
    <property type="entry name" value="Efflux RND transporter periplasmic adaptor subunit"/>
    <property type="match status" value="1"/>
</dbReference>